<dbReference type="Proteomes" id="UP000480350">
    <property type="component" value="Unassembled WGS sequence"/>
</dbReference>
<evidence type="ECO:0000313" key="2">
    <source>
        <dbReference type="Proteomes" id="UP000480350"/>
    </source>
</evidence>
<dbReference type="EMBL" id="WUPT01000002">
    <property type="protein sequence ID" value="MXQ08796.1"/>
    <property type="molecule type" value="Genomic_DNA"/>
</dbReference>
<proteinExistence type="predicted"/>
<protein>
    <submittedName>
        <fullName evidence="1">Uncharacterized protein</fullName>
    </submittedName>
</protein>
<accession>A0A7C9MH66</accession>
<organism evidence="1 2">
    <name type="scientific">Kangsaoukella pontilimi</name>
    <dbReference type="NCBI Taxonomy" id="2691042"/>
    <lineage>
        <taxon>Bacteria</taxon>
        <taxon>Pseudomonadati</taxon>
        <taxon>Pseudomonadota</taxon>
        <taxon>Alphaproteobacteria</taxon>
        <taxon>Rhodobacterales</taxon>
        <taxon>Paracoccaceae</taxon>
        <taxon>Kangsaoukella</taxon>
    </lineage>
</organism>
<keyword evidence="2" id="KW-1185">Reference proteome</keyword>
<comment type="caution">
    <text evidence="1">The sequence shown here is derived from an EMBL/GenBank/DDBJ whole genome shotgun (WGS) entry which is preliminary data.</text>
</comment>
<dbReference type="AlphaFoldDB" id="A0A7C9MH66"/>
<name>A0A7C9MH66_9RHOB</name>
<gene>
    <name evidence="1" type="ORF">GQ651_13140</name>
</gene>
<dbReference type="RefSeq" id="WP_160764695.1">
    <property type="nucleotide sequence ID" value="NZ_WUPT01000002.1"/>
</dbReference>
<reference evidence="1 2" key="1">
    <citation type="submission" date="2019-12" db="EMBL/GenBank/DDBJ databases">
        <authorList>
            <person name="Lee S.D."/>
        </authorList>
    </citation>
    <scope>NUCLEOTIDE SEQUENCE [LARGE SCALE GENOMIC DNA]</scope>
    <source>
        <strain evidence="1 2">GH1-50</strain>
    </source>
</reference>
<reference evidence="1 2" key="2">
    <citation type="submission" date="2020-03" db="EMBL/GenBank/DDBJ databases">
        <title>Kangsaoukella pontilimi gen. nov., sp. nov., a new member of the family Rhodobacteraceae isolated from a tidal mudflat.</title>
        <authorList>
            <person name="Kim I.S."/>
        </authorList>
    </citation>
    <scope>NUCLEOTIDE SEQUENCE [LARGE SCALE GENOMIC DNA]</scope>
    <source>
        <strain evidence="1 2">GH1-50</strain>
    </source>
</reference>
<sequence>MPVIREIRFPLPQGYRYRFILKENEATAADRVLDGQLVEVGDNFIKLRTQTELGRVDKIVPMRNILYVEETYESGQGE</sequence>
<evidence type="ECO:0000313" key="1">
    <source>
        <dbReference type="EMBL" id="MXQ08796.1"/>
    </source>
</evidence>